<evidence type="ECO:0000256" key="5">
    <source>
        <dbReference type="ARBA" id="ARBA00022741"/>
    </source>
</evidence>
<dbReference type="GO" id="GO:0000155">
    <property type="term" value="F:phosphorelay sensor kinase activity"/>
    <property type="evidence" value="ECO:0007669"/>
    <property type="project" value="InterPro"/>
</dbReference>
<evidence type="ECO:0000259" key="10">
    <source>
        <dbReference type="PROSITE" id="PS50109"/>
    </source>
</evidence>
<dbReference type="SMART" id="SM00387">
    <property type="entry name" value="HATPase_c"/>
    <property type="match status" value="1"/>
</dbReference>
<dbReference type="Pfam" id="PF07730">
    <property type="entry name" value="HisKA_3"/>
    <property type="match status" value="1"/>
</dbReference>
<keyword evidence="9" id="KW-0812">Transmembrane</keyword>
<dbReference type="AlphaFoldDB" id="A0A0V8A0C0"/>
<dbReference type="GO" id="GO:0046983">
    <property type="term" value="F:protein dimerization activity"/>
    <property type="evidence" value="ECO:0007669"/>
    <property type="project" value="InterPro"/>
</dbReference>
<sequence length="416" mass="46412">MIALIKTRKYPLRFLLYLEWVLLGIIIMGEVFASSFNVASLLPRNPPMNIVFLFIFGIIGLKLPSQNKLHKIIYTSLEIGLIIIASFSGGILLVPLLYIILIARNCVIFRGITRYLVSGLAIFLSLFTQLHRTQIVQYIQPLAIKKQFAIVIFASVLILGISAIFMQMAINALLNEFQSRQKLSIANEQLAIANAQLSEYALKIEELATLQERNRIARDIHDSVGHALTVLNLHLEAAVKIWQTDPEEATEFLIESKRLGSNALKEVRQSISTLRADPLAELSLEDGIISLCEDLQRSSNISPTLYLNLNGLNFNLNLNLKPEIKIAIYRITQEAFTNIFKHAEATKVKIKINVKNQKSNSLQLIIDDNGKGFKPNQNTTGFGLQSMRDRALTVGGTLNVETAPNSGCKITATFPI</sequence>
<dbReference type="GO" id="GO:0005524">
    <property type="term" value="F:ATP binding"/>
    <property type="evidence" value="ECO:0007669"/>
    <property type="project" value="UniProtKB-KW"/>
</dbReference>
<keyword evidence="9" id="KW-0472">Membrane</keyword>
<dbReference type="PANTHER" id="PTHR24421">
    <property type="entry name" value="NITRATE/NITRITE SENSOR PROTEIN NARX-RELATED"/>
    <property type="match status" value="1"/>
</dbReference>
<proteinExistence type="predicted"/>
<dbReference type="Gene3D" id="1.20.5.1930">
    <property type="match status" value="1"/>
</dbReference>
<protein>
    <recommendedName>
        <fullName evidence="2">histidine kinase</fullName>
        <ecNumber evidence="2">2.7.13.3</ecNumber>
    </recommendedName>
</protein>
<name>A0A0V8A0C0_9CYAN</name>
<dbReference type="PANTHER" id="PTHR24421:SF10">
    <property type="entry name" value="NITRATE_NITRITE SENSOR PROTEIN NARQ"/>
    <property type="match status" value="1"/>
</dbReference>
<dbReference type="GO" id="GO:0016020">
    <property type="term" value="C:membrane"/>
    <property type="evidence" value="ECO:0007669"/>
    <property type="project" value="InterPro"/>
</dbReference>
<keyword evidence="3" id="KW-0597">Phosphoprotein</keyword>
<evidence type="ECO:0000256" key="9">
    <source>
        <dbReference type="SAM" id="Phobius"/>
    </source>
</evidence>
<dbReference type="Gene3D" id="3.30.565.10">
    <property type="entry name" value="Histidine kinase-like ATPase, C-terminal domain"/>
    <property type="match status" value="1"/>
</dbReference>
<evidence type="ECO:0000256" key="8">
    <source>
        <dbReference type="ARBA" id="ARBA00023012"/>
    </source>
</evidence>
<dbReference type="Pfam" id="PF02518">
    <property type="entry name" value="HATPase_c"/>
    <property type="match status" value="1"/>
</dbReference>
<organism evidence="11 13">
    <name type="scientific">Mastigocoleus testarum BC008</name>
    <dbReference type="NCBI Taxonomy" id="371196"/>
    <lineage>
        <taxon>Bacteria</taxon>
        <taxon>Bacillati</taxon>
        <taxon>Cyanobacteriota</taxon>
        <taxon>Cyanophyceae</taxon>
        <taxon>Nostocales</taxon>
        <taxon>Hapalosiphonaceae</taxon>
        <taxon>Mastigocoleus</taxon>
    </lineage>
</organism>
<feature type="transmembrane region" description="Helical" evidence="9">
    <location>
        <begin position="48"/>
        <end position="65"/>
    </location>
</feature>
<accession>A0A0V8A0C0</accession>
<gene>
    <name evidence="11" type="ORF">BC008_06390</name>
    <name evidence="12" type="ORF">BC008_06560</name>
</gene>
<evidence type="ECO:0000313" key="11">
    <source>
        <dbReference type="EMBL" id="KST70065.1"/>
    </source>
</evidence>
<evidence type="ECO:0000313" key="13">
    <source>
        <dbReference type="Proteomes" id="UP000053372"/>
    </source>
</evidence>
<evidence type="ECO:0000256" key="4">
    <source>
        <dbReference type="ARBA" id="ARBA00022679"/>
    </source>
</evidence>
<comment type="catalytic activity">
    <reaction evidence="1">
        <text>ATP + protein L-histidine = ADP + protein N-phospho-L-histidine.</text>
        <dbReference type="EC" id="2.7.13.3"/>
    </reaction>
</comment>
<dbReference type="InterPro" id="IPR005467">
    <property type="entry name" value="His_kinase_dom"/>
</dbReference>
<evidence type="ECO:0000256" key="1">
    <source>
        <dbReference type="ARBA" id="ARBA00000085"/>
    </source>
</evidence>
<dbReference type="OrthoDB" id="199946at2"/>
<evidence type="ECO:0000256" key="3">
    <source>
        <dbReference type="ARBA" id="ARBA00022553"/>
    </source>
</evidence>
<dbReference type="EC" id="2.7.13.3" evidence="2"/>
<feature type="transmembrane region" description="Helical" evidence="9">
    <location>
        <begin position="12"/>
        <end position="36"/>
    </location>
</feature>
<comment type="caution">
    <text evidence="11">The sequence shown here is derived from an EMBL/GenBank/DDBJ whole genome shotgun (WGS) entry which is preliminary data.</text>
</comment>
<feature type="domain" description="Histidine kinase" evidence="10">
    <location>
        <begin position="328"/>
        <end position="416"/>
    </location>
</feature>
<reference evidence="11 13" key="1">
    <citation type="journal article" date="2015" name="Genome Announc.">
        <title>Draft Genome of the Euendolithic (true boring) Cyanobacterium Mastigocoleus testarum strain BC008.</title>
        <authorList>
            <person name="Guida B.S."/>
            <person name="Garcia-Pichel F."/>
        </authorList>
    </citation>
    <scope>NUCLEOTIDE SEQUENCE [LARGE SCALE GENOMIC DNA]</scope>
    <source>
        <strain evidence="11 13">BC008</strain>
    </source>
</reference>
<keyword evidence="9" id="KW-1133">Transmembrane helix</keyword>
<dbReference type="InterPro" id="IPR011712">
    <property type="entry name" value="Sig_transdc_His_kin_sub3_dim/P"/>
</dbReference>
<evidence type="ECO:0000256" key="2">
    <source>
        <dbReference type="ARBA" id="ARBA00012438"/>
    </source>
</evidence>
<dbReference type="InterPro" id="IPR003594">
    <property type="entry name" value="HATPase_dom"/>
</dbReference>
<keyword evidence="8" id="KW-0902">Two-component regulatory system</keyword>
<keyword evidence="4" id="KW-0808">Transferase</keyword>
<dbReference type="EMBL" id="LMTZ01000005">
    <property type="protein sequence ID" value="KST70065.1"/>
    <property type="molecule type" value="Genomic_DNA"/>
</dbReference>
<dbReference type="EMBL" id="LMTZ01000004">
    <property type="protein sequence ID" value="KST70096.1"/>
    <property type="molecule type" value="Genomic_DNA"/>
</dbReference>
<feature type="transmembrane region" description="Helical" evidence="9">
    <location>
        <begin position="148"/>
        <end position="174"/>
    </location>
</feature>
<feature type="transmembrane region" description="Helical" evidence="9">
    <location>
        <begin position="77"/>
        <end position="101"/>
    </location>
</feature>
<dbReference type="CDD" id="cd16917">
    <property type="entry name" value="HATPase_UhpB-NarQ-NarX-like"/>
    <property type="match status" value="1"/>
</dbReference>
<dbReference type="SUPFAM" id="SSF55874">
    <property type="entry name" value="ATPase domain of HSP90 chaperone/DNA topoisomerase II/histidine kinase"/>
    <property type="match status" value="1"/>
</dbReference>
<keyword evidence="7" id="KW-0067">ATP-binding</keyword>
<evidence type="ECO:0000313" key="12">
    <source>
        <dbReference type="EMBL" id="KST70096.1"/>
    </source>
</evidence>
<keyword evidence="5" id="KW-0547">Nucleotide-binding</keyword>
<dbReference type="InterPro" id="IPR036890">
    <property type="entry name" value="HATPase_C_sf"/>
</dbReference>
<feature type="transmembrane region" description="Helical" evidence="9">
    <location>
        <begin position="107"/>
        <end position="127"/>
    </location>
</feature>
<dbReference type="PROSITE" id="PS50109">
    <property type="entry name" value="HIS_KIN"/>
    <property type="match status" value="1"/>
</dbReference>
<keyword evidence="13" id="KW-1185">Reference proteome</keyword>
<evidence type="ECO:0000256" key="6">
    <source>
        <dbReference type="ARBA" id="ARBA00022777"/>
    </source>
</evidence>
<evidence type="ECO:0000256" key="7">
    <source>
        <dbReference type="ARBA" id="ARBA00022840"/>
    </source>
</evidence>
<dbReference type="Proteomes" id="UP000053372">
    <property type="component" value="Unassembled WGS sequence"/>
</dbReference>
<dbReference type="InterPro" id="IPR050482">
    <property type="entry name" value="Sensor_HK_TwoCompSys"/>
</dbReference>
<keyword evidence="6 11" id="KW-0418">Kinase</keyword>